<feature type="transmembrane region" description="Helical" evidence="2">
    <location>
        <begin position="294"/>
        <end position="316"/>
    </location>
</feature>
<keyword evidence="2" id="KW-1133">Transmembrane helix</keyword>
<feature type="region of interest" description="Disordered" evidence="1">
    <location>
        <begin position="485"/>
        <end position="507"/>
    </location>
</feature>
<feature type="region of interest" description="Disordered" evidence="1">
    <location>
        <begin position="102"/>
        <end position="121"/>
    </location>
</feature>
<organism evidence="3 4">
    <name type="scientific">Fusarium piperis</name>
    <dbReference type="NCBI Taxonomy" id="1435070"/>
    <lineage>
        <taxon>Eukaryota</taxon>
        <taxon>Fungi</taxon>
        <taxon>Dikarya</taxon>
        <taxon>Ascomycota</taxon>
        <taxon>Pezizomycotina</taxon>
        <taxon>Sordariomycetes</taxon>
        <taxon>Hypocreomycetidae</taxon>
        <taxon>Hypocreales</taxon>
        <taxon>Nectriaceae</taxon>
        <taxon>Fusarium</taxon>
        <taxon>Fusarium solani species complex</taxon>
    </lineage>
</organism>
<feature type="compositionally biased region" description="Polar residues" evidence="1">
    <location>
        <begin position="102"/>
        <end position="116"/>
    </location>
</feature>
<feature type="region of interest" description="Disordered" evidence="1">
    <location>
        <begin position="157"/>
        <end position="202"/>
    </location>
</feature>
<evidence type="ECO:0000313" key="3">
    <source>
        <dbReference type="EMBL" id="KAJ4319446.1"/>
    </source>
</evidence>
<dbReference type="AlphaFoldDB" id="A0A9W9BN64"/>
<gene>
    <name evidence="3" type="ORF">N0V84_006348</name>
</gene>
<dbReference type="Proteomes" id="UP001140502">
    <property type="component" value="Unassembled WGS sequence"/>
</dbReference>
<dbReference type="EMBL" id="JAPEUR010000124">
    <property type="protein sequence ID" value="KAJ4319446.1"/>
    <property type="molecule type" value="Genomic_DNA"/>
</dbReference>
<name>A0A9W9BN64_9HYPO</name>
<evidence type="ECO:0000256" key="1">
    <source>
        <dbReference type="SAM" id="MobiDB-lite"/>
    </source>
</evidence>
<accession>A0A9W9BN64</accession>
<reference evidence="3" key="1">
    <citation type="submission" date="2022-10" db="EMBL/GenBank/DDBJ databases">
        <title>Tapping the CABI collections for fungal endophytes: first genome assemblies for Collariella, Neodidymelliopsis, Ascochyta clinopodiicola, Didymella pomorum, Didymosphaeria variabile, Neocosmospora piperis and Neocucurbitaria cava.</title>
        <authorList>
            <person name="Hill R."/>
        </authorList>
    </citation>
    <scope>NUCLEOTIDE SEQUENCE</scope>
    <source>
        <strain evidence="3">IMI 366586</strain>
    </source>
</reference>
<feature type="region of interest" description="Disordered" evidence="1">
    <location>
        <begin position="32"/>
        <end position="70"/>
    </location>
</feature>
<dbReference type="OrthoDB" id="5100581at2759"/>
<keyword evidence="4" id="KW-1185">Reference proteome</keyword>
<keyword evidence="2" id="KW-0472">Membrane</keyword>
<protein>
    <submittedName>
        <fullName evidence="3">Uncharacterized protein</fullName>
    </submittedName>
</protein>
<feature type="compositionally biased region" description="Polar residues" evidence="1">
    <location>
        <begin position="489"/>
        <end position="499"/>
    </location>
</feature>
<feature type="compositionally biased region" description="Polar residues" evidence="1">
    <location>
        <begin position="50"/>
        <end position="62"/>
    </location>
</feature>
<keyword evidence="2" id="KW-0812">Transmembrane</keyword>
<comment type="caution">
    <text evidence="3">The sequence shown here is derived from an EMBL/GenBank/DDBJ whole genome shotgun (WGS) entry which is preliminary data.</text>
</comment>
<sequence>MDENLDSDGRVQPQDLPHVDAITDTDIEMGPANCLEILPSPNPLDDHTRAASSEHAQPSNARGPTHFQDRHLSPCAAVRLAVQLQPDDTPLPMELVVSYNSDPSTSVHLDSSSGQHDTTERRYLKHKLVVDSDDSNDRRPAKRVHLELLFPMQRKYQDASPVDHEPPEEPALRFDSAGQASACSSDKPISDNDDESPACESPSKDYIVDLGVVKAYLIPTDKIMPAHDPHDAFGNGPQYDPVAFVQHDHLRQDMSQPSCTVLSNHRVDSTDTPRASSSPPFSDMPQHNLSWFRLFILSISIGTVIIVILTTSITPFKTFLPLQSPSTSRDTLASPFRPVDWLEQIFNFEMTLMSVSRVLLFGEESEEDPGWRCLPGLRPLEGPLHSAEDNDNATTRDWSSDSPFYPRYKPCDTMSNGSFVPEDYFLQDLEKVLATTLLDLVYIANDGPLSFHFTKGHSTQFRWSTSKGKFLPPHHTLPTLTVEEDRMSPGSTVPGLSTDDQQRPLPTARPESVWDIFNLDPPLTHLRLNMTDTLHNVMLSHYFLHDHFAQLFPYSTRGRISLIGLQLEDMLTERRAGNGDWGSDATRIECLYGKPSTIDLVSAQSTTKRLMPTDTSVIPTGIPDDFLQLVSEAEQARSIHSRDFVSSVSSESESCVNF</sequence>
<feature type="compositionally biased region" description="Basic and acidic residues" evidence="1">
    <location>
        <begin position="157"/>
        <end position="172"/>
    </location>
</feature>
<evidence type="ECO:0000256" key="2">
    <source>
        <dbReference type="SAM" id="Phobius"/>
    </source>
</evidence>
<evidence type="ECO:0000313" key="4">
    <source>
        <dbReference type="Proteomes" id="UP001140502"/>
    </source>
</evidence>
<proteinExistence type="predicted"/>